<dbReference type="EC" id="5.6.2.4" evidence="10"/>
<dbReference type="GO" id="GO:0016787">
    <property type="term" value="F:hydrolase activity"/>
    <property type="evidence" value="ECO:0007669"/>
    <property type="project" value="UniProtKB-KW"/>
</dbReference>
<dbReference type="CDD" id="cd17920">
    <property type="entry name" value="DEXHc_RecQ"/>
    <property type="match status" value="1"/>
</dbReference>
<dbReference type="GO" id="GO:0005737">
    <property type="term" value="C:cytoplasm"/>
    <property type="evidence" value="ECO:0007669"/>
    <property type="project" value="TreeGrafter"/>
</dbReference>
<keyword evidence="12" id="KW-1185">Reference proteome</keyword>
<proteinExistence type="inferred from homology"/>
<dbReference type="InterPro" id="IPR001650">
    <property type="entry name" value="Helicase_C-like"/>
</dbReference>
<dbReference type="SMART" id="SM00490">
    <property type="entry name" value="HELICc"/>
    <property type="match status" value="1"/>
</dbReference>
<evidence type="ECO:0000313" key="11">
    <source>
        <dbReference type="EMBL" id="CAB4036497.1"/>
    </source>
</evidence>
<dbReference type="NCBIfam" id="TIGR00614">
    <property type="entry name" value="recQ_fam"/>
    <property type="match status" value="1"/>
</dbReference>
<dbReference type="PANTHER" id="PTHR13710">
    <property type="entry name" value="DNA HELICASE RECQ FAMILY MEMBER"/>
    <property type="match status" value="1"/>
</dbReference>
<dbReference type="GO" id="GO:0000724">
    <property type="term" value="P:double-strand break repair via homologous recombination"/>
    <property type="evidence" value="ECO:0007669"/>
    <property type="project" value="TreeGrafter"/>
</dbReference>
<evidence type="ECO:0000256" key="7">
    <source>
        <dbReference type="ARBA" id="ARBA00023125"/>
    </source>
</evidence>
<dbReference type="PROSITE" id="PS51194">
    <property type="entry name" value="HELICASE_CTER"/>
    <property type="match status" value="1"/>
</dbReference>
<dbReference type="PANTHER" id="PTHR13710:SF105">
    <property type="entry name" value="ATP-DEPENDENT DNA HELICASE Q1"/>
    <property type="match status" value="1"/>
</dbReference>
<keyword evidence="7" id="KW-0238">DNA-binding</keyword>
<sequence>MLIPVQRFDDQPLQEAILPTGYNYHVEDHNPHAVLKNVFGFLHFRPGQEEAISAVLNKKDAIVVIPTDGGKTIVYSIPTLLIPGITVVVSPLLMLMHDQLLKLREKGINTCYVNSMLTSKHCKSVIANLSRPDSEYKVLLVSPEVLLSPSLDSLMKKLKVEGRLNFFAIDKAHCIDTWGVDIRPDYQELGKLKKYGVPIVALTGTATTVTIEQITGTLRLSDPKHVKLPFTRENLVFEVYEKKPGPSAAMKQVADLITSRFSGQCGIVYCSHREETARLALELKNNNISTIYFHGGIMDPEVNLRHASLWLDGKVDVICANNSFGMGIDKQDVRFVIHLSHPSSYEAYVQESGRAGRDGSDARCIVLHRFEDRKFHLSNISKTVSAEARAKRLSSLNDFSSYLLERHHCYQKLIADYFDSTLEEPCGKCGNCQNPAVPITRDNTVHGKQLVACLQHMQIINDKVSVDELA</sequence>
<reference evidence="11" key="1">
    <citation type="submission" date="2020-04" db="EMBL/GenBank/DDBJ databases">
        <authorList>
            <person name="Alioto T."/>
            <person name="Alioto T."/>
            <person name="Gomez Garrido J."/>
        </authorList>
    </citation>
    <scope>NUCLEOTIDE SEQUENCE</scope>
    <source>
        <strain evidence="11">A484AB</strain>
    </source>
</reference>
<dbReference type="Pfam" id="PF00271">
    <property type="entry name" value="Helicase_C"/>
    <property type="match status" value="1"/>
</dbReference>
<keyword evidence="5 10" id="KW-0347">Helicase</keyword>
<dbReference type="PROSITE" id="PS51192">
    <property type="entry name" value="HELICASE_ATP_BIND_1"/>
    <property type="match status" value="1"/>
</dbReference>
<dbReference type="OrthoDB" id="2433045at2759"/>
<dbReference type="InterPro" id="IPR032284">
    <property type="entry name" value="RecQ_Zn-bd"/>
</dbReference>
<gene>
    <name evidence="11" type="ORF">PACLA_8A007538</name>
</gene>
<dbReference type="SUPFAM" id="SSF52540">
    <property type="entry name" value="P-loop containing nucleoside triphosphate hydrolases"/>
    <property type="match status" value="1"/>
</dbReference>
<evidence type="ECO:0000256" key="10">
    <source>
        <dbReference type="RuleBase" id="RU364117"/>
    </source>
</evidence>
<evidence type="ECO:0000256" key="3">
    <source>
        <dbReference type="ARBA" id="ARBA00022741"/>
    </source>
</evidence>
<dbReference type="Proteomes" id="UP001152795">
    <property type="component" value="Unassembled WGS sequence"/>
</dbReference>
<evidence type="ECO:0000256" key="6">
    <source>
        <dbReference type="ARBA" id="ARBA00022840"/>
    </source>
</evidence>
<keyword evidence="2" id="KW-0479">Metal-binding</keyword>
<dbReference type="GO" id="GO:0043138">
    <property type="term" value="F:3'-5' DNA helicase activity"/>
    <property type="evidence" value="ECO:0007669"/>
    <property type="project" value="UniProtKB-EC"/>
</dbReference>
<dbReference type="InterPro" id="IPR014001">
    <property type="entry name" value="Helicase_ATP-bd"/>
</dbReference>
<dbReference type="GO" id="GO:0005634">
    <property type="term" value="C:nucleus"/>
    <property type="evidence" value="ECO:0007669"/>
    <property type="project" value="UniProtKB-SubCell"/>
</dbReference>
<dbReference type="GO" id="GO:0003677">
    <property type="term" value="F:DNA binding"/>
    <property type="evidence" value="ECO:0007669"/>
    <property type="project" value="UniProtKB-KW"/>
</dbReference>
<dbReference type="Pfam" id="PF16124">
    <property type="entry name" value="RecQ_Zn_bind"/>
    <property type="match status" value="1"/>
</dbReference>
<dbReference type="Pfam" id="PF00270">
    <property type="entry name" value="DEAD"/>
    <property type="match status" value="1"/>
</dbReference>
<comment type="catalytic activity">
    <reaction evidence="9 10">
        <text>Couples ATP hydrolysis with the unwinding of duplex DNA by translocating in the 3'-5' direction.</text>
        <dbReference type="EC" id="5.6.2.4"/>
    </reaction>
</comment>
<evidence type="ECO:0000256" key="4">
    <source>
        <dbReference type="ARBA" id="ARBA00022801"/>
    </source>
</evidence>
<keyword evidence="3 10" id="KW-0547">Nucleotide-binding</keyword>
<dbReference type="GO" id="GO:0009378">
    <property type="term" value="F:four-way junction helicase activity"/>
    <property type="evidence" value="ECO:0007669"/>
    <property type="project" value="TreeGrafter"/>
</dbReference>
<dbReference type="GO" id="GO:0005524">
    <property type="term" value="F:ATP binding"/>
    <property type="evidence" value="ECO:0007669"/>
    <property type="project" value="UniProtKB-KW"/>
</dbReference>
<evidence type="ECO:0000313" key="12">
    <source>
        <dbReference type="Proteomes" id="UP001152795"/>
    </source>
</evidence>
<evidence type="ECO:0000256" key="8">
    <source>
        <dbReference type="ARBA" id="ARBA00023235"/>
    </source>
</evidence>
<comment type="caution">
    <text evidence="11">The sequence shown here is derived from an EMBL/GenBank/DDBJ whole genome shotgun (WGS) entry which is preliminary data.</text>
</comment>
<evidence type="ECO:0000256" key="5">
    <source>
        <dbReference type="ARBA" id="ARBA00022806"/>
    </source>
</evidence>
<comment type="catalytic activity">
    <reaction evidence="10">
        <text>ATP + H2O = ADP + phosphate + H(+)</text>
        <dbReference type="Rhea" id="RHEA:13065"/>
        <dbReference type="ChEBI" id="CHEBI:15377"/>
        <dbReference type="ChEBI" id="CHEBI:15378"/>
        <dbReference type="ChEBI" id="CHEBI:30616"/>
        <dbReference type="ChEBI" id="CHEBI:43474"/>
        <dbReference type="ChEBI" id="CHEBI:456216"/>
    </reaction>
</comment>
<comment type="subcellular location">
    <subcellularLocation>
        <location evidence="10">Nucleus</location>
    </subcellularLocation>
</comment>
<accession>A0A6S7JXI0</accession>
<keyword evidence="10" id="KW-0539">Nucleus</keyword>
<dbReference type="Gene3D" id="3.40.50.300">
    <property type="entry name" value="P-loop containing nucleotide triphosphate hydrolases"/>
    <property type="match status" value="2"/>
</dbReference>
<dbReference type="GO" id="GO:0046872">
    <property type="term" value="F:metal ion binding"/>
    <property type="evidence" value="ECO:0007669"/>
    <property type="project" value="UniProtKB-KW"/>
</dbReference>
<protein>
    <recommendedName>
        <fullName evidence="10">ATP-dependent DNA helicase</fullName>
        <ecNumber evidence="10">5.6.2.4</ecNumber>
    </recommendedName>
</protein>
<keyword evidence="4 10" id="KW-0378">Hydrolase</keyword>
<evidence type="ECO:0000256" key="2">
    <source>
        <dbReference type="ARBA" id="ARBA00022723"/>
    </source>
</evidence>
<dbReference type="AlphaFoldDB" id="A0A6S7JXI0"/>
<evidence type="ECO:0000256" key="9">
    <source>
        <dbReference type="ARBA" id="ARBA00034617"/>
    </source>
</evidence>
<name>A0A6S7JXI0_PARCT</name>
<comment type="similarity">
    <text evidence="1 10">Belongs to the helicase family. RecQ subfamily.</text>
</comment>
<dbReference type="InterPro" id="IPR011545">
    <property type="entry name" value="DEAD/DEAH_box_helicase_dom"/>
</dbReference>
<dbReference type="GO" id="GO:0005694">
    <property type="term" value="C:chromosome"/>
    <property type="evidence" value="ECO:0007669"/>
    <property type="project" value="TreeGrafter"/>
</dbReference>
<dbReference type="SMART" id="SM00487">
    <property type="entry name" value="DEXDc"/>
    <property type="match status" value="1"/>
</dbReference>
<dbReference type="InterPro" id="IPR004589">
    <property type="entry name" value="DNA_helicase_ATP-dep_RecQ"/>
</dbReference>
<evidence type="ECO:0000256" key="1">
    <source>
        <dbReference type="ARBA" id="ARBA00005446"/>
    </source>
</evidence>
<dbReference type="InterPro" id="IPR027417">
    <property type="entry name" value="P-loop_NTPase"/>
</dbReference>
<dbReference type="EMBL" id="CACRXK020022105">
    <property type="protein sequence ID" value="CAB4036497.1"/>
    <property type="molecule type" value="Genomic_DNA"/>
</dbReference>
<keyword evidence="6 10" id="KW-0067">ATP-binding</keyword>
<organism evidence="11 12">
    <name type="scientific">Paramuricea clavata</name>
    <name type="common">Red gorgonian</name>
    <name type="synonym">Violescent sea-whip</name>
    <dbReference type="NCBI Taxonomy" id="317549"/>
    <lineage>
        <taxon>Eukaryota</taxon>
        <taxon>Metazoa</taxon>
        <taxon>Cnidaria</taxon>
        <taxon>Anthozoa</taxon>
        <taxon>Octocorallia</taxon>
        <taxon>Malacalcyonacea</taxon>
        <taxon>Plexauridae</taxon>
        <taxon>Paramuricea</taxon>
    </lineage>
</organism>
<keyword evidence="8" id="KW-0413">Isomerase</keyword>